<organism evidence="3 4">
    <name type="scientific">Prunus dulcis</name>
    <name type="common">Almond</name>
    <name type="synonym">Amygdalus dulcis</name>
    <dbReference type="NCBI Taxonomy" id="3755"/>
    <lineage>
        <taxon>Eukaryota</taxon>
        <taxon>Viridiplantae</taxon>
        <taxon>Streptophyta</taxon>
        <taxon>Embryophyta</taxon>
        <taxon>Tracheophyta</taxon>
        <taxon>Spermatophyta</taxon>
        <taxon>Magnoliopsida</taxon>
        <taxon>eudicotyledons</taxon>
        <taxon>Gunneridae</taxon>
        <taxon>Pentapetalae</taxon>
        <taxon>rosids</taxon>
        <taxon>fabids</taxon>
        <taxon>Rosales</taxon>
        <taxon>Rosaceae</taxon>
        <taxon>Amygdaloideae</taxon>
        <taxon>Amygdaleae</taxon>
        <taxon>Prunus</taxon>
    </lineage>
</organism>
<reference evidence="3 4" key="1">
    <citation type="journal article" date="2022" name="G3 (Bethesda)">
        <title>Whole-genome sequence and methylome profiling of the almond [Prunus dulcis (Mill.) D.A. Webb] cultivar 'Nonpareil'.</title>
        <authorList>
            <person name="D'Amico-Willman K.M."/>
            <person name="Ouma W.Z."/>
            <person name="Meulia T."/>
            <person name="Sideli G.M."/>
            <person name="Gradziel T.M."/>
            <person name="Fresnedo-Ramirez J."/>
        </authorList>
    </citation>
    <scope>NUCLEOTIDE SEQUENCE [LARGE SCALE GENOMIC DNA]</scope>
    <source>
        <strain evidence="3">Clone GOH B32 T37-40</strain>
    </source>
</reference>
<sequence>MSEENDEVEIGETGLENTMSPEETTQEPKIEVNDRTGIKVNKNYTSMVVEAGGHENMAFMEKDCRNYINKVIRLQLGEGDATAIQKYFLKMQSQNANFFCAIDLDENGWLRNVFWVDSRSRTAYEEFGDAITFDTTYLTNKYDMPFAPFVGVNHHGHLILLGCGLISSEDTETFVWLFKVWLACMSGHAPCGIITDQVGP</sequence>
<gene>
    <name evidence="3" type="ORF">L3X38_019666</name>
</gene>
<dbReference type="PANTHER" id="PTHR47718">
    <property type="entry name" value="OS01G0519700 PROTEIN"/>
    <property type="match status" value="1"/>
</dbReference>
<dbReference type="Pfam" id="PF10551">
    <property type="entry name" value="MULE"/>
    <property type="match status" value="1"/>
</dbReference>
<keyword evidence="4" id="KW-1185">Reference proteome</keyword>
<feature type="domain" description="MULE transposase" evidence="2">
    <location>
        <begin position="131"/>
        <end position="197"/>
    </location>
</feature>
<dbReference type="InterPro" id="IPR018289">
    <property type="entry name" value="MULE_transposase_dom"/>
</dbReference>
<accession>A0AAD4WDK0</accession>
<proteinExistence type="predicted"/>
<dbReference type="Proteomes" id="UP001054821">
    <property type="component" value="Chromosome 3"/>
</dbReference>
<dbReference type="EMBL" id="JAJFAZ020000003">
    <property type="protein sequence ID" value="KAI5340392.1"/>
    <property type="molecule type" value="Genomic_DNA"/>
</dbReference>
<evidence type="ECO:0000313" key="3">
    <source>
        <dbReference type="EMBL" id="KAI5340392.1"/>
    </source>
</evidence>
<feature type="region of interest" description="Disordered" evidence="1">
    <location>
        <begin position="1"/>
        <end position="29"/>
    </location>
</feature>
<dbReference type="AlphaFoldDB" id="A0AAD4WDK0"/>
<name>A0AAD4WDK0_PRUDU</name>
<protein>
    <recommendedName>
        <fullName evidence="2">MULE transposase domain-containing protein</fullName>
    </recommendedName>
</protein>
<dbReference type="PANTHER" id="PTHR47718:SF13">
    <property type="entry name" value="OS09G0290500 PROTEIN"/>
    <property type="match status" value="1"/>
</dbReference>
<comment type="caution">
    <text evidence="3">The sequence shown here is derived from an EMBL/GenBank/DDBJ whole genome shotgun (WGS) entry which is preliminary data.</text>
</comment>
<feature type="compositionally biased region" description="Acidic residues" evidence="1">
    <location>
        <begin position="1"/>
        <end position="10"/>
    </location>
</feature>
<evidence type="ECO:0000313" key="4">
    <source>
        <dbReference type="Proteomes" id="UP001054821"/>
    </source>
</evidence>
<evidence type="ECO:0000259" key="2">
    <source>
        <dbReference type="Pfam" id="PF10551"/>
    </source>
</evidence>
<evidence type="ECO:0000256" key="1">
    <source>
        <dbReference type="SAM" id="MobiDB-lite"/>
    </source>
</evidence>